<feature type="transmembrane region" description="Helical" evidence="1">
    <location>
        <begin position="51"/>
        <end position="77"/>
    </location>
</feature>
<evidence type="ECO:0000313" key="2">
    <source>
        <dbReference type="EMBL" id="GFZ81026.1"/>
    </source>
</evidence>
<gene>
    <name evidence="2" type="ORF">GCM10011403_25160</name>
</gene>
<evidence type="ECO:0000256" key="1">
    <source>
        <dbReference type="SAM" id="Phobius"/>
    </source>
</evidence>
<dbReference type="AlphaFoldDB" id="A0A916QN27"/>
<reference evidence="2" key="1">
    <citation type="journal article" date="2014" name="Int. J. Syst. Evol. Microbiol.">
        <title>Complete genome sequence of Corynebacterium casei LMG S-19264T (=DSM 44701T), isolated from a smear-ripened cheese.</title>
        <authorList>
            <consortium name="US DOE Joint Genome Institute (JGI-PGF)"/>
            <person name="Walter F."/>
            <person name="Albersmeier A."/>
            <person name="Kalinowski J."/>
            <person name="Ruckert C."/>
        </authorList>
    </citation>
    <scope>NUCLEOTIDE SEQUENCE</scope>
    <source>
        <strain evidence="2">CGMCC 1.15425</strain>
    </source>
</reference>
<sequence>MKIQVKRFSVHQTAKVVAIIAMVASFVIMLPFILLTMIIPAGAEPGMAGFGLGMLISMPLMQGIFMYLGTAVGLWFYNRVSGRIGGIEFQYEAVEEPVQETFEG</sequence>
<dbReference type="RefSeq" id="WP_068811191.1">
    <property type="nucleotide sequence ID" value="NZ_BMIY01000011.1"/>
</dbReference>
<reference evidence="2" key="2">
    <citation type="submission" date="2020-09" db="EMBL/GenBank/DDBJ databases">
        <authorList>
            <person name="Sun Q."/>
            <person name="Zhou Y."/>
        </authorList>
    </citation>
    <scope>NUCLEOTIDE SEQUENCE</scope>
    <source>
        <strain evidence="2">CGMCC 1.15425</strain>
    </source>
</reference>
<protein>
    <recommendedName>
        <fullName evidence="4">DUF3566 domain-containing protein</fullName>
    </recommendedName>
</protein>
<keyword evidence="1" id="KW-0812">Transmembrane</keyword>
<dbReference type="EMBL" id="BMIY01000011">
    <property type="protein sequence ID" value="GFZ81026.1"/>
    <property type="molecule type" value="Genomic_DNA"/>
</dbReference>
<evidence type="ECO:0000313" key="3">
    <source>
        <dbReference type="Proteomes" id="UP000627715"/>
    </source>
</evidence>
<organism evidence="2 3">
    <name type="scientific">Pseudohongiella nitratireducens</name>
    <dbReference type="NCBI Taxonomy" id="1768907"/>
    <lineage>
        <taxon>Bacteria</taxon>
        <taxon>Pseudomonadati</taxon>
        <taxon>Pseudomonadota</taxon>
        <taxon>Gammaproteobacteria</taxon>
        <taxon>Pseudomonadales</taxon>
        <taxon>Pseudohongiellaceae</taxon>
        <taxon>Pseudohongiella</taxon>
    </lineage>
</organism>
<proteinExistence type="predicted"/>
<keyword evidence="1" id="KW-1133">Transmembrane helix</keyword>
<feature type="transmembrane region" description="Helical" evidence="1">
    <location>
        <begin position="16"/>
        <end position="39"/>
    </location>
</feature>
<dbReference type="OrthoDB" id="6294340at2"/>
<comment type="caution">
    <text evidence="2">The sequence shown here is derived from an EMBL/GenBank/DDBJ whole genome shotgun (WGS) entry which is preliminary data.</text>
</comment>
<accession>A0A916QN27</accession>
<keyword evidence="3" id="KW-1185">Reference proteome</keyword>
<keyword evidence="1" id="KW-0472">Membrane</keyword>
<evidence type="ECO:0008006" key="4">
    <source>
        <dbReference type="Google" id="ProtNLM"/>
    </source>
</evidence>
<name>A0A916QN27_9GAMM</name>
<dbReference type="Proteomes" id="UP000627715">
    <property type="component" value="Unassembled WGS sequence"/>
</dbReference>